<feature type="region of interest" description="Disordered" evidence="1">
    <location>
        <begin position="157"/>
        <end position="179"/>
    </location>
</feature>
<dbReference type="GeneID" id="25726408"/>
<name>A0A0D2NUA6_9CHLO</name>
<sequence length="203" mass="20869">MTMLPSGMVQLAGQGHQQQLLGHLAPQQAQQAHQPHQLSQQPVGISAGYAQAPQPLPEVRIPLGGAALAAAIPVAAAGQAAPQQQLYVAPGMMPTPGVVLPVTNPAFAMGAWAMQMQQAHLQHLTQQQQQQLLQQQPPAPQAQQPLPQQQQPLVYVYAPAAPPPGPKPPSVATPAPPNGFHSQAAAAVAGTVQSHSVAAGAAL</sequence>
<feature type="region of interest" description="Disordered" evidence="1">
    <location>
        <begin position="129"/>
        <end position="148"/>
    </location>
</feature>
<dbReference type="Proteomes" id="UP000054498">
    <property type="component" value="Unassembled WGS sequence"/>
</dbReference>
<reference evidence="2 3" key="1">
    <citation type="journal article" date="2013" name="BMC Genomics">
        <title>Reconstruction of the lipid metabolism for the microalga Monoraphidium neglectum from its genome sequence reveals characteristics suitable for biofuel production.</title>
        <authorList>
            <person name="Bogen C."/>
            <person name="Al-Dilaimi A."/>
            <person name="Albersmeier A."/>
            <person name="Wichmann J."/>
            <person name="Grundmann M."/>
            <person name="Rupp O."/>
            <person name="Lauersen K.J."/>
            <person name="Blifernez-Klassen O."/>
            <person name="Kalinowski J."/>
            <person name="Goesmann A."/>
            <person name="Mussgnug J.H."/>
            <person name="Kruse O."/>
        </authorList>
    </citation>
    <scope>NUCLEOTIDE SEQUENCE [LARGE SCALE GENOMIC DNA]</scope>
    <source>
        <strain evidence="2 3">SAG 48.87</strain>
    </source>
</reference>
<proteinExistence type="predicted"/>
<accession>A0A0D2NUA6</accession>
<dbReference type="AlphaFoldDB" id="A0A0D2NUA6"/>
<evidence type="ECO:0000313" key="2">
    <source>
        <dbReference type="EMBL" id="KIZ07651.1"/>
    </source>
</evidence>
<evidence type="ECO:0000313" key="3">
    <source>
        <dbReference type="Proteomes" id="UP000054498"/>
    </source>
</evidence>
<evidence type="ECO:0000256" key="1">
    <source>
        <dbReference type="SAM" id="MobiDB-lite"/>
    </source>
</evidence>
<feature type="compositionally biased region" description="Pro residues" evidence="1">
    <location>
        <begin position="160"/>
        <end position="177"/>
    </location>
</feature>
<dbReference type="EMBL" id="KK100241">
    <property type="protein sequence ID" value="KIZ07651.1"/>
    <property type="molecule type" value="Genomic_DNA"/>
</dbReference>
<dbReference type="KEGG" id="mng:MNEG_0290"/>
<keyword evidence="3" id="KW-1185">Reference proteome</keyword>
<dbReference type="RefSeq" id="XP_013906670.1">
    <property type="nucleotide sequence ID" value="XM_014051216.1"/>
</dbReference>
<protein>
    <submittedName>
        <fullName evidence="2">Uncharacterized protein</fullName>
    </submittedName>
</protein>
<organism evidence="2 3">
    <name type="scientific">Monoraphidium neglectum</name>
    <dbReference type="NCBI Taxonomy" id="145388"/>
    <lineage>
        <taxon>Eukaryota</taxon>
        <taxon>Viridiplantae</taxon>
        <taxon>Chlorophyta</taxon>
        <taxon>core chlorophytes</taxon>
        <taxon>Chlorophyceae</taxon>
        <taxon>CS clade</taxon>
        <taxon>Sphaeropleales</taxon>
        <taxon>Selenastraceae</taxon>
        <taxon>Monoraphidium</taxon>
    </lineage>
</organism>
<gene>
    <name evidence="2" type="ORF">MNEG_0290</name>
</gene>